<protein>
    <submittedName>
        <fullName evidence="1">Uncharacterized protein</fullName>
    </submittedName>
</protein>
<reference evidence="1" key="1">
    <citation type="submission" date="2020-03" db="EMBL/GenBank/DDBJ databases">
        <title>The deep terrestrial virosphere.</title>
        <authorList>
            <person name="Holmfeldt K."/>
            <person name="Nilsson E."/>
            <person name="Simone D."/>
            <person name="Lopez-Fernandez M."/>
            <person name="Wu X."/>
            <person name="de Brujin I."/>
            <person name="Lundin D."/>
            <person name="Andersson A."/>
            <person name="Bertilsson S."/>
            <person name="Dopson M."/>
        </authorList>
    </citation>
    <scope>NUCLEOTIDE SEQUENCE</scope>
    <source>
        <strain evidence="1">MM415A01612</strain>
    </source>
</reference>
<accession>A0A6M3K1M6</accession>
<dbReference type="EMBL" id="MT142199">
    <property type="protein sequence ID" value="QJA76014.1"/>
    <property type="molecule type" value="Genomic_DNA"/>
</dbReference>
<dbReference type="AlphaFoldDB" id="A0A6M3K1M6"/>
<organism evidence="1">
    <name type="scientific">viral metagenome</name>
    <dbReference type="NCBI Taxonomy" id="1070528"/>
    <lineage>
        <taxon>unclassified sequences</taxon>
        <taxon>metagenomes</taxon>
        <taxon>organismal metagenomes</taxon>
    </lineage>
</organism>
<gene>
    <name evidence="1" type="ORF">MM415A01612_0012</name>
</gene>
<name>A0A6M3K1M6_9ZZZZ</name>
<proteinExistence type="predicted"/>
<sequence>MSEQTEAPKAQQVKSQDITQLNKGMTKDMWKMLQQASTQGQQGMEQYSPENLMAYMQDVIPGVMDMSGQMISPFAQAGMNQANMESVSAGRRIGAGAEGGNSLFSGAFAKAYGQGVAQPYTNLATNVAQMQGQLGGGLAGMFGGQYGAMGDRYANLRNTALGAGAQFSQPNYVLPQYYQPNSQEGPTFGSFMGKGISGAAAGAGIGTAIAPGIGTGIGAGLGFLTGGLADLFSY</sequence>
<evidence type="ECO:0000313" key="1">
    <source>
        <dbReference type="EMBL" id="QJA76014.1"/>
    </source>
</evidence>